<accession>A0A6J5ZVV5</accession>
<dbReference type="InterPro" id="IPR013341">
    <property type="entry name" value="Mandelate_racemase_N_dom"/>
</dbReference>
<dbReference type="InterPro" id="IPR029065">
    <property type="entry name" value="Enolase_C-like"/>
</dbReference>
<dbReference type="Gene3D" id="3.20.20.120">
    <property type="entry name" value="Enolase-like C-terminal domain"/>
    <property type="match status" value="1"/>
</dbReference>
<evidence type="ECO:0000313" key="5">
    <source>
        <dbReference type="EMBL" id="CAB4343483.1"/>
    </source>
</evidence>
<dbReference type="Gene3D" id="3.30.390.10">
    <property type="entry name" value="Enolase-like, N-terminal domain"/>
    <property type="match status" value="1"/>
</dbReference>
<evidence type="ECO:0000256" key="1">
    <source>
        <dbReference type="ARBA" id="ARBA00008031"/>
    </source>
</evidence>
<dbReference type="InterPro" id="IPR013342">
    <property type="entry name" value="Mandelate_racemase_C"/>
</dbReference>
<evidence type="ECO:0000259" key="4">
    <source>
        <dbReference type="SMART" id="SM00922"/>
    </source>
</evidence>
<dbReference type="InterPro" id="IPR036849">
    <property type="entry name" value="Enolase-like_C_sf"/>
</dbReference>
<dbReference type="GO" id="GO:0009063">
    <property type="term" value="P:amino acid catabolic process"/>
    <property type="evidence" value="ECO:0007669"/>
    <property type="project" value="InterPro"/>
</dbReference>
<proteinExistence type="inferred from homology"/>
<feature type="domain" description="Mandelate racemase/muconate lactonizing enzyme C-terminal" evidence="4">
    <location>
        <begin position="138"/>
        <end position="230"/>
    </location>
</feature>
<sequence>MKADLERISLTMSEPLVSANETIDTRELMLICLTGEHGLIGWGEAAPLQAFDGVSDERCLGALQRQLAAIQAAPQNATGAELLEAARNADPLPQALAAVDTALWDLAGQRDGVPLATLLAAEPLARVAVNAVIGADDPADAAYQATAAVAAGFRTLKVKVGTEGDVERLEAIRVAVGPSIAIRVDANGAWTVEEAQEMLAALEPFGLELVEEPVSGIESVRELRELVDVPIAIDESSTEDGAIAGGIAQLVCLKLGRSGGISALLAQAALARSGGAEVYVASMLDGPIGIAAALHAAAALRIDMPCGLATLERFDGLDGGLLAPSDGAITVPLGPGLGIGPAEA</sequence>
<dbReference type="SFLD" id="SFLDF00009">
    <property type="entry name" value="o-succinylbenzoate_synthase"/>
    <property type="match status" value="1"/>
</dbReference>
<protein>
    <submittedName>
        <fullName evidence="5">Unannotated protein</fullName>
    </submittedName>
</protein>
<evidence type="ECO:0000256" key="2">
    <source>
        <dbReference type="ARBA" id="ARBA00022723"/>
    </source>
</evidence>
<dbReference type="SFLD" id="SFLDG00180">
    <property type="entry name" value="muconate_cycloisomerase"/>
    <property type="match status" value="1"/>
</dbReference>
<dbReference type="InterPro" id="IPR029017">
    <property type="entry name" value="Enolase-like_N"/>
</dbReference>
<reference evidence="5" key="1">
    <citation type="submission" date="2020-05" db="EMBL/GenBank/DDBJ databases">
        <authorList>
            <person name="Chiriac C."/>
            <person name="Salcher M."/>
            <person name="Ghai R."/>
            <person name="Kavagutti S V."/>
        </authorList>
    </citation>
    <scope>NUCLEOTIDE SEQUENCE</scope>
</reference>
<dbReference type="SFLD" id="SFLDS00001">
    <property type="entry name" value="Enolase"/>
    <property type="match status" value="1"/>
</dbReference>
<name>A0A6J5ZVV5_9ZZZZ</name>
<keyword evidence="2" id="KW-0479">Metal-binding</keyword>
<dbReference type="PANTHER" id="PTHR48073">
    <property type="entry name" value="O-SUCCINYLBENZOATE SYNTHASE-RELATED"/>
    <property type="match status" value="1"/>
</dbReference>
<gene>
    <name evidence="5" type="ORF">UFOPK3522_00835</name>
</gene>
<dbReference type="GO" id="GO:0046872">
    <property type="term" value="F:metal ion binding"/>
    <property type="evidence" value="ECO:0007669"/>
    <property type="project" value="UniProtKB-KW"/>
</dbReference>
<keyword evidence="3" id="KW-0413">Isomerase</keyword>
<dbReference type="SUPFAM" id="SSF54826">
    <property type="entry name" value="Enolase N-terminal domain-like"/>
    <property type="match status" value="1"/>
</dbReference>
<dbReference type="InterPro" id="IPR018110">
    <property type="entry name" value="Mandel_Rmase/mucon_lact_enz_CS"/>
</dbReference>
<evidence type="ECO:0000256" key="3">
    <source>
        <dbReference type="ARBA" id="ARBA00023235"/>
    </source>
</evidence>
<dbReference type="Pfam" id="PF13378">
    <property type="entry name" value="MR_MLE_C"/>
    <property type="match status" value="1"/>
</dbReference>
<dbReference type="PANTHER" id="PTHR48073:SF2">
    <property type="entry name" value="O-SUCCINYLBENZOATE SYNTHASE"/>
    <property type="match status" value="1"/>
</dbReference>
<dbReference type="AlphaFoldDB" id="A0A6J5ZVV5"/>
<dbReference type="PROSITE" id="PS00909">
    <property type="entry name" value="MR_MLE_2"/>
    <property type="match status" value="1"/>
</dbReference>
<organism evidence="5">
    <name type="scientific">freshwater metagenome</name>
    <dbReference type="NCBI Taxonomy" id="449393"/>
    <lineage>
        <taxon>unclassified sequences</taxon>
        <taxon>metagenomes</taxon>
        <taxon>ecological metagenomes</taxon>
    </lineage>
</organism>
<dbReference type="SMART" id="SM00922">
    <property type="entry name" value="MR_MLE"/>
    <property type="match status" value="1"/>
</dbReference>
<dbReference type="EMBL" id="CAESAO010000060">
    <property type="protein sequence ID" value="CAB4343483.1"/>
    <property type="molecule type" value="Genomic_DNA"/>
</dbReference>
<dbReference type="Pfam" id="PF02746">
    <property type="entry name" value="MR_MLE_N"/>
    <property type="match status" value="1"/>
</dbReference>
<dbReference type="SUPFAM" id="SSF51604">
    <property type="entry name" value="Enolase C-terminal domain-like"/>
    <property type="match status" value="1"/>
</dbReference>
<dbReference type="GO" id="GO:0016854">
    <property type="term" value="F:racemase and epimerase activity"/>
    <property type="evidence" value="ECO:0007669"/>
    <property type="project" value="UniProtKB-ARBA"/>
</dbReference>
<comment type="similarity">
    <text evidence="1">Belongs to the mandelate racemase/muconate lactonizing enzyme family.</text>
</comment>